<dbReference type="PANTHER" id="PTHR44757:SF2">
    <property type="entry name" value="BIOFILM ARCHITECTURE MAINTENANCE PROTEIN MBAA"/>
    <property type="match status" value="1"/>
</dbReference>
<dbReference type="SMART" id="SM00091">
    <property type="entry name" value="PAS"/>
    <property type="match status" value="6"/>
</dbReference>
<feature type="domain" description="PAS" evidence="3">
    <location>
        <begin position="381"/>
        <end position="423"/>
    </location>
</feature>
<feature type="domain" description="PAC" evidence="4">
    <location>
        <begin position="585"/>
        <end position="635"/>
    </location>
</feature>
<keyword evidence="6" id="KW-1185">Reference proteome</keyword>
<evidence type="ECO:0000313" key="5">
    <source>
        <dbReference type="EMBL" id="MBZ2166627.1"/>
    </source>
</evidence>
<protein>
    <submittedName>
        <fullName evidence="5">PAS domain S-box protein</fullName>
    </submittedName>
</protein>
<dbReference type="InterPro" id="IPR011006">
    <property type="entry name" value="CheY-like_superfamily"/>
</dbReference>
<proteinExistence type="predicted"/>
<evidence type="ECO:0000259" key="2">
    <source>
        <dbReference type="PROSITE" id="PS50110"/>
    </source>
</evidence>
<dbReference type="Pfam" id="PF08448">
    <property type="entry name" value="PAS_4"/>
    <property type="match status" value="1"/>
</dbReference>
<dbReference type="GO" id="GO:0000160">
    <property type="term" value="P:phosphorelay signal transduction system"/>
    <property type="evidence" value="ECO:0007669"/>
    <property type="project" value="InterPro"/>
</dbReference>
<evidence type="ECO:0000259" key="4">
    <source>
        <dbReference type="PROSITE" id="PS50113"/>
    </source>
</evidence>
<evidence type="ECO:0000259" key="3">
    <source>
        <dbReference type="PROSITE" id="PS50112"/>
    </source>
</evidence>
<dbReference type="Pfam" id="PF13426">
    <property type="entry name" value="PAS_9"/>
    <property type="match status" value="3"/>
</dbReference>
<dbReference type="SMART" id="SM00086">
    <property type="entry name" value="PAC"/>
    <property type="match status" value="6"/>
</dbReference>
<accession>A0A8T5UWG2</accession>
<evidence type="ECO:0000256" key="1">
    <source>
        <dbReference type="PROSITE-ProRule" id="PRU00169"/>
    </source>
</evidence>
<feature type="domain" description="PAS" evidence="3">
    <location>
        <begin position="508"/>
        <end position="560"/>
    </location>
</feature>
<dbReference type="PANTHER" id="PTHR44757">
    <property type="entry name" value="DIGUANYLATE CYCLASE DGCP"/>
    <property type="match status" value="1"/>
</dbReference>
<dbReference type="EMBL" id="JAIOUQ010000014">
    <property type="protein sequence ID" value="MBZ2166627.1"/>
    <property type="molecule type" value="Genomic_DNA"/>
</dbReference>
<dbReference type="InterPro" id="IPR013656">
    <property type="entry name" value="PAS_4"/>
</dbReference>
<feature type="domain" description="PAC" evidence="4">
    <location>
        <begin position="327"/>
        <end position="380"/>
    </location>
</feature>
<sequence>MYDLETLLITEDVIEASKITRWLDLWDYNVTTTRFSNNQFFSDDLLNNDLILVDITIEDENIGREVLEIIKQNIKVPVIFFTSPTDEKLLNLPKSFSCIRKPVNAKELKLTMEMELYKSKMERALHQSEKKYKLLVENADDPIAIISKDGEFVLVNPSAARYFGGVPEDLKGKKMWDIFPKQYADSQMKSIENVIESGKGILTNEKTKINSSDKWFSSKIQPIKDPDGSISSIQIIAHDITLQKKIEKDLIDRENFFSGTLNDMQTFVAVLKPTGEVIFVNNTPLEIIGKKFSDVEGLLFYETPWWDYSEEVKASIKRDIELCAMGKTIRHEIQVNSLNGMIWIDYSMHPIYDSNGKVKYLVPEGRDISNIKKAKKALSAEKNRFMSLTENAPFGMVLIDENGVYKYVNPKFVELFGYDLNEIPNGKEWFKRAFPDVEKRRDAILTWKNDFKDAAPGEKRPRTYEVYCKNGEKKIVDFVPVLLENNEYLMTVDDITERQIAENALQQSEERFRTVASSAVDAIIITDLEGRIVFCNDSLQRIFGYHEHDIIGESVDMLIPGRYKEEFVRRQEKFKLTGKHMLSGKLFESYGHRKDGSEFPIEISITAWDVDGERFTTSIIRDITERKLVEYELKGSEEKFRQMTENMEEVFWIIDPKMSQLLYISPAYQKVWGCSRESLFDNPRSWIESIHPEDRKEVVDTIFRTSHEVRREKKNGIEYRIRRPDGSIRWIWGKAFTLRKDDPKIQRIAGVAVDITQRKNAEEKYRNLFDNISVGVYRCTVGPHSKFVDANPALLDMFGYKKTEILAIKASYLFQDSEDKIKFDYKIMKFGHVKNEELKFKKHDGTPFTASVSAFVIRDDFGNIKYYDGVIQDITKIKEMEKTIKISDPIALFNKSE</sequence>
<comment type="caution">
    <text evidence="5">The sequence shown here is derived from an EMBL/GenBank/DDBJ whole genome shotgun (WGS) entry which is preliminary data.</text>
</comment>
<feature type="domain" description="Response regulatory" evidence="2">
    <location>
        <begin position="5"/>
        <end position="116"/>
    </location>
</feature>
<keyword evidence="1" id="KW-0597">Phosphoprotein</keyword>
<feature type="domain" description="PAC" evidence="4">
    <location>
        <begin position="196"/>
        <end position="252"/>
    </location>
</feature>
<dbReference type="Pfam" id="PF08447">
    <property type="entry name" value="PAS_3"/>
    <property type="match status" value="1"/>
</dbReference>
<feature type="domain" description="PAC" evidence="4">
    <location>
        <begin position="834"/>
        <end position="886"/>
    </location>
</feature>
<dbReference type="AlphaFoldDB" id="A0A8T5UWG2"/>
<dbReference type="InterPro" id="IPR001610">
    <property type="entry name" value="PAC"/>
</dbReference>
<dbReference type="RefSeq" id="WP_223792176.1">
    <property type="nucleotide sequence ID" value="NZ_JAIOUQ010000014.1"/>
</dbReference>
<gene>
    <name evidence="5" type="ORF">K8N75_11315</name>
</gene>
<dbReference type="InterPro" id="IPR052155">
    <property type="entry name" value="Biofilm_reg_signaling"/>
</dbReference>
<dbReference type="PROSITE" id="PS50110">
    <property type="entry name" value="RESPONSE_REGULATORY"/>
    <property type="match status" value="1"/>
</dbReference>
<dbReference type="Proteomes" id="UP000825933">
    <property type="component" value="Unassembled WGS sequence"/>
</dbReference>
<dbReference type="CDD" id="cd00130">
    <property type="entry name" value="PAS"/>
    <property type="match status" value="6"/>
</dbReference>
<dbReference type="PROSITE" id="PS50112">
    <property type="entry name" value="PAS"/>
    <property type="match status" value="4"/>
</dbReference>
<dbReference type="InterPro" id="IPR001789">
    <property type="entry name" value="Sig_transdc_resp-reg_receiver"/>
</dbReference>
<dbReference type="SUPFAM" id="SSF55785">
    <property type="entry name" value="PYP-like sensor domain (PAS domain)"/>
    <property type="match status" value="6"/>
</dbReference>
<dbReference type="InterPro" id="IPR000700">
    <property type="entry name" value="PAS-assoc_C"/>
</dbReference>
<organism evidence="5 6">
    <name type="scientific">Methanobacterium spitsbergense</name>
    <dbReference type="NCBI Taxonomy" id="2874285"/>
    <lineage>
        <taxon>Archaea</taxon>
        <taxon>Methanobacteriati</taxon>
        <taxon>Methanobacteriota</taxon>
        <taxon>Methanomada group</taxon>
        <taxon>Methanobacteria</taxon>
        <taxon>Methanobacteriales</taxon>
        <taxon>Methanobacteriaceae</taxon>
        <taxon>Methanobacterium</taxon>
    </lineage>
</organism>
<dbReference type="InterPro" id="IPR035965">
    <property type="entry name" value="PAS-like_dom_sf"/>
</dbReference>
<reference evidence="6" key="1">
    <citation type="journal article" date="2022" name="Microbiol. Resour. Announc.">
        <title>Draft Genome Sequence of a Methanogenic Archaeon from West Spitsbergen Permafrost.</title>
        <authorList>
            <person name="Trubitsyn V."/>
            <person name="Rivkina E."/>
            <person name="Shcherbakova V."/>
        </authorList>
    </citation>
    <scope>NUCLEOTIDE SEQUENCE [LARGE SCALE GENOMIC DNA]</scope>
    <source>
        <strain evidence="6">VT</strain>
    </source>
</reference>
<dbReference type="PROSITE" id="PS50113">
    <property type="entry name" value="PAC"/>
    <property type="match status" value="5"/>
</dbReference>
<dbReference type="SUPFAM" id="SSF52172">
    <property type="entry name" value="CheY-like"/>
    <property type="match status" value="1"/>
</dbReference>
<dbReference type="Pfam" id="PF13188">
    <property type="entry name" value="PAS_8"/>
    <property type="match status" value="1"/>
</dbReference>
<dbReference type="InterPro" id="IPR000014">
    <property type="entry name" value="PAS"/>
</dbReference>
<feature type="domain" description="PAC" evidence="4">
    <location>
        <begin position="715"/>
        <end position="767"/>
    </location>
</feature>
<dbReference type="Gene3D" id="3.30.450.20">
    <property type="entry name" value="PAS domain"/>
    <property type="match status" value="6"/>
</dbReference>
<name>A0A8T5UWG2_9EURY</name>
<dbReference type="InterPro" id="IPR013655">
    <property type="entry name" value="PAS_fold_3"/>
</dbReference>
<feature type="domain" description="PAS" evidence="3">
    <location>
        <begin position="128"/>
        <end position="198"/>
    </location>
</feature>
<evidence type="ECO:0000313" key="6">
    <source>
        <dbReference type="Proteomes" id="UP000825933"/>
    </source>
</evidence>
<dbReference type="Gene3D" id="3.40.50.2300">
    <property type="match status" value="1"/>
</dbReference>
<feature type="domain" description="PAS" evidence="3">
    <location>
        <begin position="636"/>
        <end position="712"/>
    </location>
</feature>
<feature type="modified residue" description="4-aspartylphosphate" evidence="1">
    <location>
        <position position="54"/>
    </location>
</feature>
<dbReference type="NCBIfam" id="TIGR00229">
    <property type="entry name" value="sensory_box"/>
    <property type="match status" value="6"/>
</dbReference>